<reference evidence="7 8" key="1">
    <citation type="submission" date="2020-06" db="EMBL/GenBank/DDBJ databases">
        <title>Transcriptomic and genomic resources for Thalictrum thalictroides and T. hernandezii: Facilitating candidate gene discovery in an emerging model plant lineage.</title>
        <authorList>
            <person name="Arias T."/>
            <person name="Riano-Pachon D.M."/>
            <person name="Di Stilio V.S."/>
        </authorList>
    </citation>
    <scope>NUCLEOTIDE SEQUENCE [LARGE SCALE GENOMIC DNA]</scope>
    <source>
        <strain evidence="8">cv. WT478/WT964</strain>
        <tissue evidence="7">Leaves</tissue>
    </source>
</reference>
<keyword evidence="4 6" id="KW-0732">Signal</keyword>
<keyword evidence="6" id="KW-0217">Developmental protein</keyword>
<evidence type="ECO:0000256" key="2">
    <source>
        <dbReference type="ARBA" id="ARBA00008127"/>
    </source>
</evidence>
<dbReference type="InterPro" id="IPR039455">
    <property type="entry name" value="EPFL"/>
</dbReference>
<dbReference type="PANTHER" id="PTHR33109:SF6">
    <property type="entry name" value="EPIDERMAL PATTERNING FACTOR-LIKE PROTEIN 7-RELATED"/>
    <property type="match status" value="1"/>
</dbReference>
<comment type="caution">
    <text evidence="7">The sequence shown here is derived from an EMBL/GenBank/DDBJ whole genome shotgun (WGS) entry which is preliminary data.</text>
</comment>
<organism evidence="7 8">
    <name type="scientific">Thalictrum thalictroides</name>
    <name type="common">Rue-anemone</name>
    <name type="synonym">Anemone thalictroides</name>
    <dbReference type="NCBI Taxonomy" id="46969"/>
    <lineage>
        <taxon>Eukaryota</taxon>
        <taxon>Viridiplantae</taxon>
        <taxon>Streptophyta</taxon>
        <taxon>Embryophyta</taxon>
        <taxon>Tracheophyta</taxon>
        <taxon>Spermatophyta</taxon>
        <taxon>Magnoliopsida</taxon>
        <taxon>Ranunculales</taxon>
        <taxon>Ranunculaceae</taxon>
        <taxon>Thalictroideae</taxon>
        <taxon>Thalictrum</taxon>
    </lineage>
</organism>
<feature type="chain" id="PRO_5029945551" description="Epidermal patterning factor-like protein" evidence="6">
    <location>
        <begin position="25"/>
        <end position="120"/>
    </location>
</feature>
<evidence type="ECO:0000313" key="7">
    <source>
        <dbReference type="EMBL" id="KAF5199800.1"/>
    </source>
</evidence>
<protein>
    <recommendedName>
        <fullName evidence="6">Epidermal patterning factor-like protein</fullName>
    </recommendedName>
</protein>
<evidence type="ECO:0000256" key="4">
    <source>
        <dbReference type="ARBA" id="ARBA00022729"/>
    </source>
</evidence>
<dbReference type="AlphaFoldDB" id="A0A7J6WT31"/>
<dbReference type="PANTHER" id="PTHR33109">
    <property type="entry name" value="EPIDERMAL PATTERNING FACTOR-LIKE PROTEIN 4"/>
    <property type="match status" value="1"/>
</dbReference>
<comment type="function">
    <text evidence="6">Controls stomatal patterning.</text>
</comment>
<proteinExistence type="inferred from homology"/>
<evidence type="ECO:0000256" key="1">
    <source>
        <dbReference type="ARBA" id="ARBA00004613"/>
    </source>
</evidence>
<sequence length="120" mass="13221">MKNFLSQLVLLVVLLLSAFMIADSLRPTPLGNDISAGLKNEGNFGRGRSNVIPKGEVKEEVGVEMEMYPTGSSLPDCAHACGPCNPCKRVMVSFRCPMAESCPVVYRCMCRRKYYQVPSN</sequence>
<keyword evidence="8" id="KW-1185">Reference proteome</keyword>
<dbReference type="EMBL" id="JABWDY010011417">
    <property type="protein sequence ID" value="KAF5199800.1"/>
    <property type="molecule type" value="Genomic_DNA"/>
</dbReference>
<dbReference type="GO" id="GO:0005576">
    <property type="term" value="C:extracellular region"/>
    <property type="evidence" value="ECO:0007669"/>
    <property type="project" value="UniProtKB-SubCell"/>
</dbReference>
<keyword evidence="5" id="KW-1015">Disulfide bond</keyword>
<comment type="subcellular location">
    <subcellularLocation>
        <location evidence="1 6">Secreted</location>
    </subcellularLocation>
</comment>
<dbReference type="Pfam" id="PF17181">
    <property type="entry name" value="EPF"/>
    <property type="match status" value="1"/>
</dbReference>
<dbReference type="GO" id="GO:0010052">
    <property type="term" value="P:guard cell differentiation"/>
    <property type="evidence" value="ECO:0007669"/>
    <property type="project" value="UniProtKB-UniRule"/>
</dbReference>
<feature type="signal peptide" evidence="6">
    <location>
        <begin position="1"/>
        <end position="24"/>
    </location>
</feature>
<gene>
    <name evidence="7" type="ORF">FRX31_010611</name>
</gene>
<name>A0A7J6WT31_THATH</name>
<dbReference type="OrthoDB" id="771316at2759"/>
<comment type="similarity">
    <text evidence="2 6">Belongs to the plant cysteine rich small secretory peptide family. Epidermal patterning factor subfamily.</text>
</comment>
<accession>A0A7J6WT31</accession>
<evidence type="ECO:0000256" key="6">
    <source>
        <dbReference type="RuleBase" id="RU367102"/>
    </source>
</evidence>
<evidence type="ECO:0000256" key="3">
    <source>
        <dbReference type="ARBA" id="ARBA00022525"/>
    </source>
</evidence>
<evidence type="ECO:0000256" key="5">
    <source>
        <dbReference type="ARBA" id="ARBA00023157"/>
    </source>
</evidence>
<evidence type="ECO:0000313" key="8">
    <source>
        <dbReference type="Proteomes" id="UP000554482"/>
    </source>
</evidence>
<dbReference type="Proteomes" id="UP000554482">
    <property type="component" value="Unassembled WGS sequence"/>
</dbReference>
<keyword evidence="3 6" id="KW-0964">Secreted</keyword>